<protein>
    <submittedName>
        <fullName evidence="1">Uncharacterized protein</fullName>
    </submittedName>
</protein>
<organism evidence="1 2">
    <name type="scientific">Pseudogracilibacillus auburnensis</name>
    <dbReference type="NCBI Taxonomy" id="1494959"/>
    <lineage>
        <taxon>Bacteria</taxon>
        <taxon>Bacillati</taxon>
        <taxon>Bacillota</taxon>
        <taxon>Bacilli</taxon>
        <taxon>Bacillales</taxon>
        <taxon>Bacillaceae</taxon>
        <taxon>Pseudogracilibacillus</taxon>
    </lineage>
</organism>
<sequence length="277" mass="32534">MQKYFVISLLIISFILLVYIVKGKFVTTTMQYFPIDEQAFFEQANTSISPSENEGTLIWSVESTSNEEAYLRQDVSLLYENGKFKGVLSKWREQVAHLESKKDFPQKNSSFLQAISFHHGEIHHNEDKINSIQQMSTNELYYIHDGEKVHTYHTPETEYEKKWAKKLNEITKQQLLYNWNKLMNDLHIDQQAYTLIPLTELAEYEKKNLPGRSEEETKQIIGQLWEGLYKNYIVLLADDSNDTPHYVPLIMIAKDNSHLLVIFELNNKKQKLIQQLP</sequence>
<reference evidence="1 2" key="1">
    <citation type="submission" date="2018-05" db="EMBL/GenBank/DDBJ databases">
        <title>Genomic Encyclopedia of Type Strains, Phase IV (KMG-IV): sequencing the most valuable type-strain genomes for metagenomic binning, comparative biology and taxonomic classification.</title>
        <authorList>
            <person name="Goeker M."/>
        </authorList>
    </citation>
    <scope>NUCLEOTIDE SEQUENCE [LARGE SCALE GENOMIC DNA]</scope>
    <source>
        <strain evidence="1 2">DSM 28556</strain>
    </source>
</reference>
<evidence type="ECO:0000313" key="1">
    <source>
        <dbReference type="EMBL" id="PXW86493.1"/>
    </source>
</evidence>
<comment type="caution">
    <text evidence="1">The sequence shown here is derived from an EMBL/GenBank/DDBJ whole genome shotgun (WGS) entry which is preliminary data.</text>
</comment>
<keyword evidence="2" id="KW-1185">Reference proteome</keyword>
<gene>
    <name evidence="1" type="ORF">DFR56_1076</name>
</gene>
<dbReference type="EMBL" id="QJJQ01000007">
    <property type="protein sequence ID" value="PXW86493.1"/>
    <property type="molecule type" value="Genomic_DNA"/>
</dbReference>
<dbReference type="Proteomes" id="UP000247978">
    <property type="component" value="Unassembled WGS sequence"/>
</dbReference>
<accession>A0A2V3VWV3</accession>
<proteinExistence type="predicted"/>
<evidence type="ECO:0000313" key="2">
    <source>
        <dbReference type="Proteomes" id="UP000247978"/>
    </source>
</evidence>
<name>A0A2V3VWV3_9BACI</name>
<dbReference type="OrthoDB" id="2959394at2"/>
<dbReference type="RefSeq" id="WP_110395402.1">
    <property type="nucleotide sequence ID" value="NZ_JBHUHB010000001.1"/>
</dbReference>
<dbReference type="AlphaFoldDB" id="A0A2V3VWV3"/>